<dbReference type="PANTHER" id="PTHR46162">
    <property type="entry name" value="TRAF-LIKE FAMILY PROTEIN"/>
    <property type="match status" value="1"/>
</dbReference>
<dbReference type="PROSITE" id="PS50144">
    <property type="entry name" value="MATH"/>
    <property type="match status" value="4"/>
</dbReference>
<dbReference type="AlphaFoldDB" id="A0A2K3P6D1"/>
<name>A0A2K3P6D1_TRIPR</name>
<evidence type="ECO:0000259" key="2">
    <source>
        <dbReference type="PROSITE" id="PS50144"/>
    </source>
</evidence>
<dbReference type="EMBL" id="ASHM01004113">
    <property type="protein sequence ID" value="PNY10846.1"/>
    <property type="molecule type" value="Genomic_DNA"/>
</dbReference>
<dbReference type="STRING" id="57577.A0A2K3P6D1"/>
<dbReference type="InterPro" id="IPR002083">
    <property type="entry name" value="MATH/TRAF_dom"/>
</dbReference>
<evidence type="ECO:0000313" key="3">
    <source>
        <dbReference type="EMBL" id="PNY10846.1"/>
    </source>
</evidence>
<protein>
    <submittedName>
        <fullName evidence="3">Ubiquitin carboxyl-terminal hydrolase</fullName>
    </submittedName>
</protein>
<sequence length="578" mass="65909">MPLSDLEPKPTSSAHHGVGISKSVRDLPPADYLFKIHSYSLLMDTKVEKYESNDFQVGGHKWKLILYPSGNSKSNGKGHVSLYLALADTENLIDGWEVNVNFKLFVFDQKNNNYLTVQDGDGTVRKFHEMKSEWGFEQLISLEELFDSSHGYLIEDSCVFGAEIFVIGHSVKWESLSLVKDPPHASITWKLEKFSTLDKTFYTSNSITVGERDWRIKVFPNGEADEKGKSLTVHLELTNCERFPPNRTLYAKFKLRILDQLHNKYYEKTASNGWFNSSSRIWGYGKFISLSELNEAENGYLKDDTIIIEAQILTIMPLSDLETIRKPSSSAHNEVGISRTVRDLPPADYLFKIQSYSLLMDTGLEKYESNVFLAAGYKWKLILYPSGNKKSNGNGHVSLYLTIADTEKLPHGWEINVNFKLFVFDEKNNNYLTIQDADGAVRKFNEMKTEWGFEQLISLEILLDKCNGYLVEDSCVFGVEVVVIGHSGKWESLSMVKDPPQASLKWKLENFSKLVNNYYLSKSFHVANHWFCTSSDEWGFPKFLSLSELHEAAKGYIKDDAIIMEVEILKISIVKIST</sequence>
<reference evidence="3 4" key="1">
    <citation type="journal article" date="2014" name="Am. J. Bot.">
        <title>Genome assembly and annotation for red clover (Trifolium pratense; Fabaceae).</title>
        <authorList>
            <person name="Istvanek J."/>
            <person name="Jaros M."/>
            <person name="Krenek A."/>
            <person name="Repkova J."/>
        </authorList>
    </citation>
    <scope>NUCLEOTIDE SEQUENCE [LARGE SCALE GENOMIC DNA]</scope>
    <source>
        <strain evidence="4">cv. Tatra</strain>
        <tissue evidence="3">Young leaves</tissue>
    </source>
</reference>
<keyword evidence="3" id="KW-0378">Hydrolase</keyword>
<dbReference type="CDD" id="cd00121">
    <property type="entry name" value="MATH"/>
    <property type="match status" value="3"/>
</dbReference>
<gene>
    <name evidence="3" type="ORF">L195_g007437</name>
</gene>
<dbReference type="Proteomes" id="UP000236291">
    <property type="component" value="Unassembled WGS sequence"/>
</dbReference>
<feature type="domain" description="MATH" evidence="2">
    <location>
        <begin position="523"/>
        <end position="568"/>
    </location>
</feature>
<dbReference type="Pfam" id="PF22486">
    <property type="entry name" value="MATH_2"/>
    <property type="match status" value="4"/>
</dbReference>
<reference evidence="3 4" key="2">
    <citation type="journal article" date="2017" name="Front. Plant Sci.">
        <title>Gene Classification and Mining of Molecular Markers Useful in Red Clover (Trifolium pratense) Breeding.</title>
        <authorList>
            <person name="Istvanek J."/>
            <person name="Dluhosova J."/>
            <person name="Dluhos P."/>
            <person name="Patkova L."/>
            <person name="Nedelnik J."/>
            <person name="Repkova J."/>
        </authorList>
    </citation>
    <scope>NUCLEOTIDE SEQUENCE [LARGE SCALE GENOMIC DNA]</scope>
    <source>
        <strain evidence="4">cv. Tatra</strain>
        <tissue evidence="3">Young leaves</tissue>
    </source>
</reference>
<feature type="domain" description="MATH" evidence="2">
    <location>
        <begin position="29"/>
        <end position="164"/>
    </location>
</feature>
<evidence type="ECO:0000256" key="1">
    <source>
        <dbReference type="SAM" id="MobiDB-lite"/>
    </source>
</evidence>
<dbReference type="SMART" id="SM00061">
    <property type="entry name" value="MATH"/>
    <property type="match status" value="3"/>
</dbReference>
<dbReference type="PANTHER" id="PTHR46162:SF40">
    <property type="entry name" value="TRAF-LIKE FAMILY PROTEIN"/>
    <property type="match status" value="1"/>
</dbReference>
<organism evidence="3 4">
    <name type="scientific">Trifolium pratense</name>
    <name type="common">Red clover</name>
    <dbReference type="NCBI Taxonomy" id="57577"/>
    <lineage>
        <taxon>Eukaryota</taxon>
        <taxon>Viridiplantae</taxon>
        <taxon>Streptophyta</taxon>
        <taxon>Embryophyta</taxon>
        <taxon>Tracheophyta</taxon>
        <taxon>Spermatophyta</taxon>
        <taxon>Magnoliopsida</taxon>
        <taxon>eudicotyledons</taxon>
        <taxon>Gunneridae</taxon>
        <taxon>Pentapetalae</taxon>
        <taxon>rosids</taxon>
        <taxon>fabids</taxon>
        <taxon>Fabales</taxon>
        <taxon>Fabaceae</taxon>
        <taxon>Papilionoideae</taxon>
        <taxon>50 kb inversion clade</taxon>
        <taxon>NPAAA clade</taxon>
        <taxon>Hologalegina</taxon>
        <taxon>IRL clade</taxon>
        <taxon>Trifolieae</taxon>
        <taxon>Trifolium</taxon>
    </lineage>
</organism>
<dbReference type="GO" id="GO:0016787">
    <property type="term" value="F:hydrolase activity"/>
    <property type="evidence" value="ECO:0007669"/>
    <property type="project" value="UniProtKB-KW"/>
</dbReference>
<proteinExistence type="predicted"/>
<dbReference type="InterPro" id="IPR008974">
    <property type="entry name" value="TRAF-like"/>
</dbReference>
<feature type="domain" description="MATH" evidence="2">
    <location>
        <begin position="184"/>
        <end position="312"/>
    </location>
</feature>
<comment type="caution">
    <text evidence="3">The sequence shown here is derived from an EMBL/GenBank/DDBJ whole genome shotgun (WGS) entry which is preliminary data.</text>
</comment>
<dbReference type="Gene3D" id="2.60.210.10">
    <property type="entry name" value="Apoptosis, Tumor Necrosis Factor Receptor Associated Protein 2, Chain A"/>
    <property type="match status" value="4"/>
</dbReference>
<feature type="domain" description="MATH" evidence="2">
    <location>
        <begin position="346"/>
        <end position="481"/>
    </location>
</feature>
<accession>A0A2K3P6D1</accession>
<feature type="region of interest" description="Disordered" evidence="1">
    <location>
        <begin position="1"/>
        <end position="20"/>
    </location>
</feature>
<dbReference type="SUPFAM" id="SSF49599">
    <property type="entry name" value="TRAF domain-like"/>
    <property type="match status" value="4"/>
</dbReference>
<evidence type="ECO:0000313" key="4">
    <source>
        <dbReference type="Proteomes" id="UP000236291"/>
    </source>
</evidence>